<dbReference type="InterPro" id="IPR029416">
    <property type="entry name" value="CFAP300"/>
</dbReference>
<dbReference type="PANTHER" id="PTHR31078:SF1">
    <property type="entry name" value="CILIA- AND FLAGELLA-ASSOCIATED PROTEIN 300"/>
    <property type="match status" value="1"/>
</dbReference>
<protein>
    <recommendedName>
        <fullName evidence="3">Cilia- and flagella-associated protein 300</fullName>
    </recommendedName>
</protein>
<gene>
    <name evidence="7" type="ORF">BC938DRAFT_472373</name>
</gene>
<organism evidence="7 8">
    <name type="scientific">Jimgerdemannia flammicorona</name>
    <dbReference type="NCBI Taxonomy" id="994334"/>
    <lineage>
        <taxon>Eukaryota</taxon>
        <taxon>Fungi</taxon>
        <taxon>Fungi incertae sedis</taxon>
        <taxon>Mucoromycota</taxon>
        <taxon>Mucoromycotina</taxon>
        <taxon>Endogonomycetes</taxon>
        <taxon>Endogonales</taxon>
        <taxon>Endogonaceae</taxon>
        <taxon>Jimgerdemannia</taxon>
    </lineage>
</organism>
<evidence type="ECO:0000256" key="5">
    <source>
        <dbReference type="ARBA" id="ARBA00023212"/>
    </source>
</evidence>
<evidence type="ECO:0000256" key="3">
    <source>
        <dbReference type="ARBA" id="ARBA00022174"/>
    </source>
</evidence>
<dbReference type="Proteomes" id="UP000274822">
    <property type="component" value="Unassembled WGS sequence"/>
</dbReference>
<evidence type="ECO:0000256" key="2">
    <source>
        <dbReference type="ARBA" id="ARBA00009205"/>
    </source>
</evidence>
<dbReference type="GO" id="GO:0005930">
    <property type="term" value="C:axoneme"/>
    <property type="evidence" value="ECO:0007669"/>
    <property type="project" value="UniProtKB-SubCell"/>
</dbReference>
<keyword evidence="8" id="KW-1185">Reference proteome</keyword>
<sequence length="300" mass="34988">MPFHFQFHKEAKLDDFYCRQTQEALDRWGLRHHTYLRRFTYEEYFYPKEEAEGFLSDFFMSAEVQANFEKLPRKTSTVSKRLILLPIVDILSHYAKEIVADHKDDKGNPIWKTIGSTIASDNITHPESSDFIQVKFERLNATVVSLEYFDPLVENGTLPPNQPSNSDIMRRFVNRHTSHFHDTRFLSGFIRPSGHLVKCLPTTVTVPGTPNDITVLDELHLLLLDPLSHKQSTFGEEDQREFIFHIFKALCLGGDLCQYDDEVGGYFEATKRLYREMIWYVVVSCHEVVYLVSHMCLTNR</sequence>
<comment type="caution">
    <text evidence="7">The sequence shown here is derived from an EMBL/GenBank/DDBJ whole genome shotgun (WGS) entry which is preliminary data.</text>
</comment>
<dbReference type="PANTHER" id="PTHR31078">
    <property type="entry name" value="CILIA- AND FLAGELLA-ASSOCIATED PROTEIN 300"/>
    <property type="match status" value="1"/>
</dbReference>
<accession>A0A433Q689</accession>
<evidence type="ECO:0000256" key="6">
    <source>
        <dbReference type="ARBA" id="ARBA00023273"/>
    </source>
</evidence>
<keyword evidence="6" id="KW-0966">Cell projection</keyword>
<evidence type="ECO:0000256" key="1">
    <source>
        <dbReference type="ARBA" id="ARBA00004430"/>
    </source>
</evidence>
<name>A0A433Q689_9FUNG</name>
<evidence type="ECO:0000313" key="8">
    <source>
        <dbReference type="Proteomes" id="UP000274822"/>
    </source>
</evidence>
<dbReference type="Pfam" id="PF14926">
    <property type="entry name" value="CFAP300"/>
    <property type="match status" value="2"/>
</dbReference>
<comment type="subcellular location">
    <subcellularLocation>
        <location evidence="1">Cytoplasm</location>
        <location evidence="1">Cytoskeleton</location>
        <location evidence="1">Cilium axoneme</location>
    </subcellularLocation>
</comment>
<comment type="similarity">
    <text evidence="2">Belongs to the CFAP300 family.</text>
</comment>
<dbReference type="AlphaFoldDB" id="A0A433Q689"/>
<keyword evidence="5" id="KW-0206">Cytoskeleton</keyword>
<dbReference type="EMBL" id="RBNJ01013395">
    <property type="protein sequence ID" value="RUS25287.1"/>
    <property type="molecule type" value="Genomic_DNA"/>
</dbReference>
<evidence type="ECO:0000256" key="4">
    <source>
        <dbReference type="ARBA" id="ARBA00022490"/>
    </source>
</evidence>
<keyword evidence="4" id="KW-0963">Cytoplasm</keyword>
<proteinExistence type="inferred from homology"/>
<evidence type="ECO:0000313" key="7">
    <source>
        <dbReference type="EMBL" id="RUS25287.1"/>
    </source>
</evidence>
<reference evidence="7 8" key="1">
    <citation type="journal article" date="2018" name="New Phytol.">
        <title>Phylogenomics of Endogonaceae and evolution of mycorrhizas within Mucoromycota.</title>
        <authorList>
            <person name="Chang Y."/>
            <person name="Desiro A."/>
            <person name="Na H."/>
            <person name="Sandor L."/>
            <person name="Lipzen A."/>
            <person name="Clum A."/>
            <person name="Barry K."/>
            <person name="Grigoriev I.V."/>
            <person name="Martin F.M."/>
            <person name="Stajich J.E."/>
            <person name="Smith M.E."/>
            <person name="Bonito G."/>
            <person name="Spatafora J.W."/>
        </authorList>
    </citation>
    <scope>NUCLEOTIDE SEQUENCE [LARGE SCALE GENOMIC DNA]</scope>
    <source>
        <strain evidence="7 8">AD002</strain>
    </source>
</reference>